<dbReference type="Proteomes" id="UP000318053">
    <property type="component" value="Unassembled WGS sequence"/>
</dbReference>
<evidence type="ECO:0000313" key="2">
    <source>
        <dbReference type="Proteomes" id="UP000318053"/>
    </source>
</evidence>
<dbReference type="Gene3D" id="3.40.190.10">
    <property type="entry name" value="Periplasmic binding protein-like II"/>
    <property type="match status" value="1"/>
</dbReference>
<organism evidence="1 2">
    <name type="scientific">Allorhodopirellula solitaria</name>
    <dbReference type="NCBI Taxonomy" id="2527987"/>
    <lineage>
        <taxon>Bacteria</taxon>
        <taxon>Pseudomonadati</taxon>
        <taxon>Planctomycetota</taxon>
        <taxon>Planctomycetia</taxon>
        <taxon>Pirellulales</taxon>
        <taxon>Pirellulaceae</taxon>
        <taxon>Allorhodopirellula</taxon>
    </lineage>
</organism>
<dbReference type="AlphaFoldDB" id="A0A5C5X246"/>
<evidence type="ECO:0000313" key="1">
    <source>
        <dbReference type="EMBL" id="TWT56233.1"/>
    </source>
</evidence>
<name>A0A5C5X246_9BACT</name>
<proteinExistence type="predicted"/>
<evidence type="ECO:0008006" key="3">
    <source>
        <dbReference type="Google" id="ProtNLM"/>
    </source>
</evidence>
<dbReference type="SUPFAM" id="SSF53850">
    <property type="entry name" value="Periplasmic binding protein-like II"/>
    <property type="match status" value="1"/>
</dbReference>
<reference evidence="1 2" key="1">
    <citation type="submission" date="2019-02" db="EMBL/GenBank/DDBJ databases">
        <title>Deep-cultivation of Planctomycetes and their phenomic and genomic characterization uncovers novel biology.</title>
        <authorList>
            <person name="Wiegand S."/>
            <person name="Jogler M."/>
            <person name="Boedeker C."/>
            <person name="Pinto D."/>
            <person name="Vollmers J."/>
            <person name="Rivas-Marin E."/>
            <person name="Kohn T."/>
            <person name="Peeters S.H."/>
            <person name="Heuer A."/>
            <person name="Rast P."/>
            <person name="Oberbeckmann S."/>
            <person name="Bunk B."/>
            <person name="Jeske O."/>
            <person name="Meyerdierks A."/>
            <person name="Storesund J.E."/>
            <person name="Kallscheuer N."/>
            <person name="Luecker S."/>
            <person name="Lage O.M."/>
            <person name="Pohl T."/>
            <person name="Merkel B.J."/>
            <person name="Hornburger P."/>
            <person name="Mueller R.-W."/>
            <person name="Bruemmer F."/>
            <person name="Labrenz M."/>
            <person name="Spormann A.M."/>
            <person name="Op Den Camp H."/>
            <person name="Overmann J."/>
            <person name="Amann R."/>
            <person name="Jetten M.S.M."/>
            <person name="Mascher T."/>
            <person name="Medema M.H."/>
            <person name="Devos D.P."/>
            <person name="Kaster A.-K."/>
            <person name="Ovreas L."/>
            <person name="Rohde M."/>
            <person name="Galperin M.Y."/>
            <person name="Jogler C."/>
        </authorList>
    </citation>
    <scope>NUCLEOTIDE SEQUENCE [LARGE SCALE GENOMIC DNA]</scope>
    <source>
        <strain evidence="1 2">CA85</strain>
    </source>
</reference>
<dbReference type="EMBL" id="SJPK01000015">
    <property type="protein sequence ID" value="TWT56233.1"/>
    <property type="molecule type" value="Genomic_DNA"/>
</dbReference>
<sequence>MGSQQDADTLQRTWGSISEQPLEIQLIDPVRQLPATEAPTSLLSDELFERAAAADVLLYPVSMLAEMVSRKRVMPLLASETVSAEFADADAEVPVLENRSAVPVALRMATSIAGEKLAKPLGGYLPSLMLGESSSDVSVPTWDDYTALVESSDGKCSEPTAPQWAGAMYLWRLASSLQTTWLFDRESLAPLLTQPEYVAVLQQMKDAVAKSSPEYHGLTPGEIYRAVANGELQAGIGFPQLDTGPEADGPSGDTVITFKELPGSAVSSRATGTEDERRPLPHRAMVDPFMLVGSMAASCRQTAAAGVFLEWIGGGQGSEPLYRNISSLVNVATPASESSTDMAERYRAWLSTQLSSPGFVPTLQLAGAAEYYNVLDRKVRECVLGELSAEVACEQISEAWSKLHQKHDRASQKRMWRRARSIG</sequence>
<gene>
    <name evidence="1" type="ORF">CA85_44150</name>
</gene>
<keyword evidence="2" id="KW-1185">Reference proteome</keyword>
<accession>A0A5C5X246</accession>
<comment type="caution">
    <text evidence="1">The sequence shown here is derived from an EMBL/GenBank/DDBJ whole genome shotgun (WGS) entry which is preliminary data.</text>
</comment>
<protein>
    <recommendedName>
        <fullName evidence="3">Bacterial extracellular solute-binding protein</fullName>
    </recommendedName>
</protein>